<protein>
    <submittedName>
        <fullName evidence="2">Uncharacterized protein</fullName>
    </submittedName>
</protein>
<comment type="caution">
    <text evidence="2">The sequence shown here is derived from an EMBL/GenBank/DDBJ whole genome shotgun (WGS) entry which is preliminary data.</text>
</comment>
<evidence type="ECO:0000313" key="2">
    <source>
        <dbReference type="EMBL" id="KAK4134978.1"/>
    </source>
</evidence>
<reference evidence="2" key="1">
    <citation type="journal article" date="2023" name="Mol. Phylogenet. Evol.">
        <title>Genome-scale phylogeny and comparative genomics of the fungal order Sordariales.</title>
        <authorList>
            <person name="Hensen N."/>
            <person name="Bonometti L."/>
            <person name="Westerberg I."/>
            <person name="Brannstrom I.O."/>
            <person name="Guillou S."/>
            <person name="Cros-Aarteil S."/>
            <person name="Calhoun S."/>
            <person name="Haridas S."/>
            <person name="Kuo A."/>
            <person name="Mondo S."/>
            <person name="Pangilinan J."/>
            <person name="Riley R."/>
            <person name="LaButti K."/>
            <person name="Andreopoulos B."/>
            <person name="Lipzen A."/>
            <person name="Chen C."/>
            <person name="Yan M."/>
            <person name="Daum C."/>
            <person name="Ng V."/>
            <person name="Clum A."/>
            <person name="Steindorff A."/>
            <person name="Ohm R.A."/>
            <person name="Martin F."/>
            <person name="Silar P."/>
            <person name="Natvig D.O."/>
            <person name="Lalanne C."/>
            <person name="Gautier V."/>
            <person name="Ament-Velasquez S.L."/>
            <person name="Kruys A."/>
            <person name="Hutchinson M.I."/>
            <person name="Powell A.J."/>
            <person name="Barry K."/>
            <person name="Miller A.N."/>
            <person name="Grigoriev I.V."/>
            <person name="Debuchy R."/>
            <person name="Gladieux P."/>
            <person name="Hiltunen Thoren M."/>
            <person name="Johannesson H."/>
        </authorList>
    </citation>
    <scope>NUCLEOTIDE SEQUENCE</scope>
    <source>
        <strain evidence="2">CBS 123565</strain>
    </source>
</reference>
<feature type="region of interest" description="Disordered" evidence="1">
    <location>
        <begin position="1"/>
        <end position="46"/>
    </location>
</feature>
<dbReference type="EMBL" id="MU853407">
    <property type="protein sequence ID" value="KAK4134978.1"/>
    <property type="molecule type" value="Genomic_DNA"/>
</dbReference>
<accession>A0AAN6ZEJ8</accession>
<proteinExistence type="predicted"/>
<dbReference type="Proteomes" id="UP001304895">
    <property type="component" value="Unassembled WGS sequence"/>
</dbReference>
<dbReference type="AlphaFoldDB" id="A0AAN6ZEJ8"/>
<evidence type="ECO:0000256" key="1">
    <source>
        <dbReference type="SAM" id="MobiDB-lite"/>
    </source>
</evidence>
<organism evidence="2 3">
    <name type="scientific">Trichocladium antarcticum</name>
    <dbReference type="NCBI Taxonomy" id="1450529"/>
    <lineage>
        <taxon>Eukaryota</taxon>
        <taxon>Fungi</taxon>
        <taxon>Dikarya</taxon>
        <taxon>Ascomycota</taxon>
        <taxon>Pezizomycotina</taxon>
        <taxon>Sordariomycetes</taxon>
        <taxon>Sordariomycetidae</taxon>
        <taxon>Sordariales</taxon>
        <taxon>Chaetomiaceae</taxon>
        <taxon>Trichocladium</taxon>
    </lineage>
</organism>
<name>A0AAN6ZEJ8_9PEZI</name>
<gene>
    <name evidence="2" type="ORF">BT67DRAFT_288439</name>
</gene>
<evidence type="ECO:0000313" key="3">
    <source>
        <dbReference type="Proteomes" id="UP001304895"/>
    </source>
</evidence>
<reference evidence="2" key="2">
    <citation type="submission" date="2023-05" db="EMBL/GenBank/DDBJ databases">
        <authorList>
            <consortium name="Lawrence Berkeley National Laboratory"/>
            <person name="Steindorff A."/>
            <person name="Hensen N."/>
            <person name="Bonometti L."/>
            <person name="Westerberg I."/>
            <person name="Brannstrom I.O."/>
            <person name="Guillou S."/>
            <person name="Cros-Aarteil S."/>
            <person name="Calhoun S."/>
            <person name="Haridas S."/>
            <person name="Kuo A."/>
            <person name="Mondo S."/>
            <person name="Pangilinan J."/>
            <person name="Riley R."/>
            <person name="Labutti K."/>
            <person name="Andreopoulos B."/>
            <person name="Lipzen A."/>
            <person name="Chen C."/>
            <person name="Yanf M."/>
            <person name="Daum C."/>
            <person name="Ng V."/>
            <person name="Clum A."/>
            <person name="Ohm R."/>
            <person name="Martin F."/>
            <person name="Silar P."/>
            <person name="Natvig D."/>
            <person name="Lalanne C."/>
            <person name="Gautier V."/>
            <person name="Ament-Velasquez S.L."/>
            <person name="Kruys A."/>
            <person name="Hutchinson M.I."/>
            <person name="Powell A.J."/>
            <person name="Barry K."/>
            <person name="Miller A.N."/>
            <person name="Grigoriev I.V."/>
            <person name="Debuchy R."/>
            <person name="Gladieux P."/>
            <person name="Thoren M.H."/>
            <person name="Johannesson H."/>
        </authorList>
    </citation>
    <scope>NUCLEOTIDE SEQUENCE</scope>
    <source>
        <strain evidence="2">CBS 123565</strain>
    </source>
</reference>
<keyword evidence="3" id="KW-1185">Reference proteome</keyword>
<sequence length="158" mass="17154">MEREMQSWLAAQRAAGGRRPLSNTLVAPPPDCSKSIKEKAGTQDAKQMRRLVSTPPLLTGCAQVSLMGPASLSPAMQGFDTSACQGQRKGLAMRRWQCDTGLVRQYYINSQSIIARCAAHVAREDGYHCGGNSPGPKPKESNSCKYRTAKEILINTSL</sequence>